<comment type="caution">
    <text evidence="3">The sequence shown here is derived from an EMBL/GenBank/DDBJ whole genome shotgun (WGS) entry which is preliminary data.</text>
</comment>
<dbReference type="InterPro" id="IPR038765">
    <property type="entry name" value="Papain-like_cys_pep_sf"/>
</dbReference>
<evidence type="ECO:0000313" key="3">
    <source>
        <dbReference type="EMBL" id="CAH3183781.1"/>
    </source>
</evidence>
<dbReference type="Proteomes" id="UP001159427">
    <property type="component" value="Unassembled WGS sequence"/>
</dbReference>
<sequence length="114" mass="13984">MIHWRRAILFPFDYIKLYLLSIMVQLTLTLVVTLCCFLAISECLIKDKEWEEWQQLHNKKYQSDEEERFPYTIWIDNRKMIERHKSDKNSTFKVEMNQFGDMVLFLKWLSKPAF</sequence>
<keyword evidence="4" id="KW-1185">Reference proteome</keyword>
<name>A0ABN8RWD3_9CNID</name>
<organism evidence="3 4">
    <name type="scientific">Porites evermanni</name>
    <dbReference type="NCBI Taxonomy" id="104178"/>
    <lineage>
        <taxon>Eukaryota</taxon>
        <taxon>Metazoa</taxon>
        <taxon>Cnidaria</taxon>
        <taxon>Anthozoa</taxon>
        <taxon>Hexacorallia</taxon>
        <taxon>Scleractinia</taxon>
        <taxon>Fungiina</taxon>
        <taxon>Poritidae</taxon>
        <taxon>Porites</taxon>
    </lineage>
</organism>
<dbReference type="InterPro" id="IPR013201">
    <property type="entry name" value="Prot_inhib_I29"/>
</dbReference>
<gene>
    <name evidence="3" type="ORF">PEVE_00015083</name>
</gene>
<dbReference type="EMBL" id="CALNXI010002151">
    <property type="protein sequence ID" value="CAH3183781.1"/>
    <property type="molecule type" value="Genomic_DNA"/>
</dbReference>
<protein>
    <recommendedName>
        <fullName evidence="2">Cathepsin propeptide inhibitor domain-containing protein</fullName>
    </recommendedName>
</protein>
<accession>A0ABN8RWD3</accession>
<dbReference type="SUPFAM" id="SSF54001">
    <property type="entry name" value="Cysteine proteinases"/>
    <property type="match status" value="1"/>
</dbReference>
<dbReference type="Pfam" id="PF08246">
    <property type="entry name" value="Inhibitor_I29"/>
    <property type="match status" value="1"/>
</dbReference>
<keyword evidence="1" id="KW-0812">Transmembrane</keyword>
<dbReference type="SMART" id="SM00848">
    <property type="entry name" value="Inhibitor_I29"/>
    <property type="match status" value="1"/>
</dbReference>
<proteinExistence type="predicted"/>
<feature type="domain" description="Cathepsin propeptide inhibitor" evidence="2">
    <location>
        <begin position="50"/>
        <end position="102"/>
    </location>
</feature>
<evidence type="ECO:0000313" key="4">
    <source>
        <dbReference type="Proteomes" id="UP001159427"/>
    </source>
</evidence>
<evidence type="ECO:0000256" key="1">
    <source>
        <dbReference type="SAM" id="Phobius"/>
    </source>
</evidence>
<keyword evidence="1" id="KW-1133">Transmembrane helix</keyword>
<keyword evidence="1" id="KW-0472">Membrane</keyword>
<feature type="transmembrane region" description="Helical" evidence="1">
    <location>
        <begin position="17"/>
        <end position="40"/>
    </location>
</feature>
<evidence type="ECO:0000259" key="2">
    <source>
        <dbReference type="SMART" id="SM00848"/>
    </source>
</evidence>
<reference evidence="3 4" key="1">
    <citation type="submission" date="2022-05" db="EMBL/GenBank/DDBJ databases">
        <authorList>
            <consortium name="Genoscope - CEA"/>
            <person name="William W."/>
        </authorList>
    </citation>
    <scope>NUCLEOTIDE SEQUENCE [LARGE SCALE GENOMIC DNA]</scope>
</reference>
<dbReference type="Gene3D" id="1.10.287.2250">
    <property type="match status" value="1"/>
</dbReference>